<dbReference type="AlphaFoldDB" id="A0A2P2JJY6"/>
<dbReference type="EMBL" id="GGEC01013262">
    <property type="protein sequence ID" value="MBW93745.1"/>
    <property type="molecule type" value="Transcribed_RNA"/>
</dbReference>
<name>A0A2P2JJY6_RHIMU</name>
<protein>
    <submittedName>
        <fullName evidence="1">Uncharacterized protein</fullName>
    </submittedName>
</protein>
<proteinExistence type="predicted"/>
<reference evidence="1" key="1">
    <citation type="submission" date="2018-02" db="EMBL/GenBank/DDBJ databases">
        <title>Rhizophora mucronata_Transcriptome.</title>
        <authorList>
            <person name="Meera S.P."/>
            <person name="Sreeshan A."/>
            <person name="Augustine A."/>
        </authorList>
    </citation>
    <scope>NUCLEOTIDE SEQUENCE</scope>
    <source>
        <tissue evidence="1">Leaf</tissue>
    </source>
</reference>
<organism evidence="1">
    <name type="scientific">Rhizophora mucronata</name>
    <name type="common">Asiatic mangrove</name>
    <dbReference type="NCBI Taxonomy" id="61149"/>
    <lineage>
        <taxon>Eukaryota</taxon>
        <taxon>Viridiplantae</taxon>
        <taxon>Streptophyta</taxon>
        <taxon>Embryophyta</taxon>
        <taxon>Tracheophyta</taxon>
        <taxon>Spermatophyta</taxon>
        <taxon>Magnoliopsida</taxon>
        <taxon>eudicotyledons</taxon>
        <taxon>Gunneridae</taxon>
        <taxon>Pentapetalae</taxon>
        <taxon>rosids</taxon>
        <taxon>fabids</taxon>
        <taxon>Malpighiales</taxon>
        <taxon>Rhizophoraceae</taxon>
        <taxon>Rhizophora</taxon>
    </lineage>
</organism>
<evidence type="ECO:0000313" key="1">
    <source>
        <dbReference type="EMBL" id="MBW93745.1"/>
    </source>
</evidence>
<sequence>MLPVISFSASRRVAKFGHLPQLEQISP</sequence>
<accession>A0A2P2JJY6</accession>